<dbReference type="InterPro" id="IPR043863">
    <property type="entry name" value="DUF5825"/>
</dbReference>
<gene>
    <name evidence="1" type="ORF">O4J56_06125</name>
</gene>
<dbReference type="EMBL" id="JAQFWQ010000011">
    <property type="protein sequence ID" value="MDA2810210.1"/>
    <property type="molecule type" value="Genomic_DNA"/>
</dbReference>
<proteinExistence type="predicted"/>
<dbReference type="RefSeq" id="WP_270684247.1">
    <property type="nucleotide sequence ID" value="NZ_JAQFWQ010000011.1"/>
</dbReference>
<protein>
    <submittedName>
        <fullName evidence="1">DUF5825 family protein</fullName>
    </submittedName>
</protein>
<reference evidence="1 2" key="1">
    <citation type="submission" date="2023-01" db="EMBL/GenBank/DDBJ databases">
        <title>Draft genome sequence of Nocardiopsis sp. RSe5-2 isolated from halophytes.</title>
        <authorList>
            <person name="Duangmal K."/>
            <person name="Chantavorakit T."/>
        </authorList>
    </citation>
    <scope>NUCLEOTIDE SEQUENCE [LARGE SCALE GENOMIC DNA]</scope>
    <source>
        <strain evidence="1 2">RSe5-2</strain>
    </source>
</reference>
<dbReference type="Proteomes" id="UP001527866">
    <property type="component" value="Unassembled WGS sequence"/>
</dbReference>
<evidence type="ECO:0000313" key="1">
    <source>
        <dbReference type="EMBL" id="MDA2810210.1"/>
    </source>
</evidence>
<keyword evidence="2" id="KW-1185">Reference proteome</keyword>
<dbReference type="Pfam" id="PF19142">
    <property type="entry name" value="DUF5825"/>
    <property type="match status" value="1"/>
</dbReference>
<accession>A0ABT4TZT7</accession>
<evidence type="ECO:0000313" key="2">
    <source>
        <dbReference type="Proteomes" id="UP001527866"/>
    </source>
</evidence>
<comment type="caution">
    <text evidence="1">The sequence shown here is derived from an EMBL/GenBank/DDBJ whole genome shotgun (WGS) entry which is preliminary data.</text>
</comment>
<name>A0ABT4TZT7_9ACTN</name>
<sequence>MNDTAAAAGTGAQGGTGVRYSMWRHGSAAVRDRVDSHLGDGVLGGDAIAEARRIHESQARFVSIEPVVDLGGRGADPDTIPALSFVRELTSHGVEVDWRARLVADSPEWWVFGHLFPPSVLEGPRGDEVAAVWRGRYHVGRCFLRRGPGFVQIRDRRHAGLRRLTISDGGLVSAIDALLADRGADAVPDKAVAAFEKQHLAVRIGGGVWWAPYRLKRWALPAWEV</sequence>
<organism evidence="1 2">
    <name type="scientific">Nocardiopsis endophytica</name>
    <dbReference type="NCBI Taxonomy" id="3018445"/>
    <lineage>
        <taxon>Bacteria</taxon>
        <taxon>Bacillati</taxon>
        <taxon>Actinomycetota</taxon>
        <taxon>Actinomycetes</taxon>
        <taxon>Streptosporangiales</taxon>
        <taxon>Nocardiopsidaceae</taxon>
        <taxon>Nocardiopsis</taxon>
    </lineage>
</organism>